<name>A0A9Q3DGK4_9BASI</name>
<sequence>MPEPQITDGGSAEGEYSVSSVSLELMAEYGAGGRIQCVRIMHSNPEDFINEDGLEASDGSSIWGSINHPRPSLQYWGRSDSMVLDPLNGPRP</sequence>
<dbReference type="AlphaFoldDB" id="A0A9Q3DGK4"/>
<reference evidence="1" key="1">
    <citation type="submission" date="2021-03" db="EMBL/GenBank/DDBJ databases">
        <title>Draft genome sequence of rust myrtle Austropuccinia psidii MF-1, a brazilian biotype.</title>
        <authorList>
            <person name="Quecine M.C."/>
            <person name="Pachon D.M.R."/>
            <person name="Bonatelli M.L."/>
            <person name="Correr F.H."/>
            <person name="Franceschini L.M."/>
            <person name="Leite T.F."/>
            <person name="Margarido G.R.A."/>
            <person name="Almeida C.A."/>
            <person name="Ferrarezi J.A."/>
            <person name="Labate C.A."/>
        </authorList>
    </citation>
    <scope>NUCLEOTIDE SEQUENCE</scope>
    <source>
        <strain evidence="1">MF-1</strain>
    </source>
</reference>
<accession>A0A9Q3DGK4</accession>
<organism evidence="1 2">
    <name type="scientific">Austropuccinia psidii MF-1</name>
    <dbReference type="NCBI Taxonomy" id="1389203"/>
    <lineage>
        <taxon>Eukaryota</taxon>
        <taxon>Fungi</taxon>
        <taxon>Dikarya</taxon>
        <taxon>Basidiomycota</taxon>
        <taxon>Pucciniomycotina</taxon>
        <taxon>Pucciniomycetes</taxon>
        <taxon>Pucciniales</taxon>
        <taxon>Sphaerophragmiaceae</taxon>
        <taxon>Austropuccinia</taxon>
    </lineage>
</organism>
<protein>
    <submittedName>
        <fullName evidence="1">Uncharacterized protein</fullName>
    </submittedName>
</protein>
<dbReference type="Proteomes" id="UP000765509">
    <property type="component" value="Unassembled WGS sequence"/>
</dbReference>
<keyword evidence="2" id="KW-1185">Reference proteome</keyword>
<proteinExistence type="predicted"/>
<evidence type="ECO:0000313" key="2">
    <source>
        <dbReference type="Proteomes" id="UP000765509"/>
    </source>
</evidence>
<evidence type="ECO:0000313" key="1">
    <source>
        <dbReference type="EMBL" id="MBW0500398.1"/>
    </source>
</evidence>
<gene>
    <name evidence="1" type="ORF">O181_040113</name>
</gene>
<comment type="caution">
    <text evidence="1">The sequence shown here is derived from an EMBL/GenBank/DDBJ whole genome shotgun (WGS) entry which is preliminary data.</text>
</comment>
<dbReference type="EMBL" id="AVOT02015795">
    <property type="protein sequence ID" value="MBW0500398.1"/>
    <property type="molecule type" value="Genomic_DNA"/>
</dbReference>